<proteinExistence type="predicted"/>
<accession>A0A816YSZ2</accession>
<dbReference type="EMBL" id="HG994361">
    <property type="protein sequence ID" value="CAF2175492.1"/>
    <property type="molecule type" value="Genomic_DNA"/>
</dbReference>
<evidence type="ECO:0000313" key="1">
    <source>
        <dbReference type="EMBL" id="CAF2175492.1"/>
    </source>
</evidence>
<name>A0A816YSZ2_BRANA</name>
<gene>
    <name evidence="1" type="ORF">DARMORV10_A07P25530.1</name>
</gene>
<protein>
    <submittedName>
        <fullName evidence="1">(rape) hypothetical protein</fullName>
    </submittedName>
</protein>
<organism evidence="1">
    <name type="scientific">Brassica napus</name>
    <name type="common">Rape</name>
    <dbReference type="NCBI Taxonomy" id="3708"/>
    <lineage>
        <taxon>Eukaryota</taxon>
        <taxon>Viridiplantae</taxon>
        <taxon>Streptophyta</taxon>
        <taxon>Embryophyta</taxon>
        <taxon>Tracheophyta</taxon>
        <taxon>Spermatophyta</taxon>
        <taxon>Magnoliopsida</taxon>
        <taxon>eudicotyledons</taxon>
        <taxon>Gunneridae</taxon>
        <taxon>Pentapetalae</taxon>
        <taxon>rosids</taxon>
        <taxon>malvids</taxon>
        <taxon>Brassicales</taxon>
        <taxon>Brassicaceae</taxon>
        <taxon>Brassiceae</taxon>
        <taxon>Brassica</taxon>
    </lineage>
</organism>
<dbReference type="Proteomes" id="UP001295469">
    <property type="component" value="Chromosome A07"/>
</dbReference>
<dbReference type="AlphaFoldDB" id="A0A816YSZ2"/>
<reference evidence="1" key="1">
    <citation type="submission" date="2021-01" db="EMBL/GenBank/DDBJ databases">
        <authorList>
            <consortium name="Genoscope - CEA"/>
            <person name="William W."/>
        </authorList>
    </citation>
    <scope>NUCLEOTIDE SEQUENCE</scope>
</reference>
<sequence length="60" mass="6917">MIELQNRLDAEFLPAQMCSVKFKEWIASHLWLAQYHDLLQILEEKLSATPREGSSRGSIS</sequence>